<reference evidence="2" key="2">
    <citation type="journal article" date="2023" name="Syst. Appl. Microbiol.">
        <title>Govania unica gen. nov., sp. nov., a rare biosphere bacterium that represents a novel family in the class Alphaproteobacteria.</title>
        <authorList>
            <person name="Vandamme P."/>
            <person name="Peeters C."/>
            <person name="Hettiarachchi A."/>
            <person name="Cnockaert M."/>
            <person name="Carlier A."/>
        </authorList>
    </citation>
    <scope>NUCLEOTIDE SEQUENCE</scope>
    <source>
        <strain evidence="2">LMG 31809</strain>
    </source>
</reference>
<feature type="domain" description="CSD" evidence="1">
    <location>
        <begin position="22"/>
        <end position="90"/>
    </location>
</feature>
<dbReference type="SUPFAM" id="SSF50249">
    <property type="entry name" value="Nucleic acid-binding proteins"/>
    <property type="match status" value="2"/>
</dbReference>
<organism evidence="2 3">
    <name type="scientific">Govanella unica</name>
    <dbReference type="NCBI Taxonomy" id="2975056"/>
    <lineage>
        <taxon>Bacteria</taxon>
        <taxon>Pseudomonadati</taxon>
        <taxon>Pseudomonadota</taxon>
        <taxon>Alphaproteobacteria</taxon>
        <taxon>Emcibacterales</taxon>
        <taxon>Govanellaceae</taxon>
        <taxon>Govanella</taxon>
    </lineage>
</organism>
<dbReference type="Gene3D" id="2.40.50.140">
    <property type="entry name" value="Nucleic acid-binding proteins"/>
    <property type="match status" value="2"/>
</dbReference>
<dbReference type="SMART" id="SM00357">
    <property type="entry name" value="CSP"/>
    <property type="match status" value="2"/>
</dbReference>
<dbReference type="EMBL" id="JANWOI010000002">
    <property type="protein sequence ID" value="MDA5193658.1"/>
    <property type="molecule type" value="Genomic_DNA"/>
</dbReference>
<dbReference type="PANTHER" id="PTHR11544">
    <property type="entry name" value="COLD SHOCK DOMAIN CONTAINING PROTEINS"/>
    <property type="match status" value="1"/>
</dbReference>
<proteinExistence type="predicted"/>
<name>A0A9X3TXU3_9PROT</name>
<dbReference type="InterPro" id="IPR050181">
    <property type="entry name" value="Cold_shock_domain"/>
</dbReference>
<protein>
    <submittedName>
        <fullName evidence="2">CspA family cold shock protein</fullName>
    </submittedName>
</protein>
<evidence type="ECO:0000259" key="1">
    <source>
        <dbReference type="PROSITE" id="PS51857"/>
    </source>
</evidence>
<dbReference type="PROSITE" id="PS51857">
    <property type="entry name" value="CSD_2"/>
    <property type="match status" value="2"/>
</dbReference>
<reference evidence="2" key="1">
    <citation type="submission" date="2022-08" db="EMBL/GenBank/DDBJ databases">
        <authorList>
            <person name="Vandamme P."/>
            <person name="Hettiarachchi A."/>
            <person name="Peeters C."/>
            <person name="Cnockaert M."/>
            <person name="Carlier A."/>
        </authorList>
    </citation>
    <scope>NUCLEOTIDE SEQUENCE</scope>
    <source>
        <strain evidence="2">LMG 31809</strain>
    </source>
</reference>
<keyword evidence="3" id="KW-1185">Reference proteome</keyword>
<dbReference type="InterPro" id="IPR012340">
    <property type="entry name" value="NA-bd_OB-fold"/>
</dbReference>
<gene>
    <name evidence="2" type="ORF">NYP16_06775</name>
</gene>
<sequence>MIACDAEGVTSTTVMMDADLSEIRGVIKWFDAVKGYGFIVPSDGDGDVLLHFSALKEIGRRSVPEGATIQCCVVRRSKGRQVLKVLDVDLSTAIVPAAREKQMRSNQDISPLNDGEVMVATVKWFNRLRGYGFVSLGEGEQDIFVHMEVLRRAGLVDLEPGERVQVVIGRGERGLLATTIQPMAPRP</sequence>
<dbReference type="GO" id="GO:0003676">
    <property type="term" value="F:nucleic acid binding"/>
    <property type="evidence" value="ECO:0007669"/>
    <property type="project" value="InterPro"/>
</dbReference>
<feature type="domain" description="CSD" evidence="1">
    <location>
        <begin position="117"/>
        <end position="182"/>
    </location>
</feature>
<dbReference type="Proteomes" id="UP001141619">
    <property type="component" value="Unassembled WGS sequence"/>
</dbReference>
<dbReference type="PRINTS" id="PR00050">
    <property type="entry name" value="COLDSHOCK"/>
</dbReference>
<dbReference type="Pfam" id="PF00313">
    <property type="entry name" value="CSD"/>
    <property type="match status" value="2"/>
</dbReference>
<dbReference type="CDD" id="cd04458">
    <property type="entry name" value="CSP_CDS"/>
    <property type="match status" value="2"/>
</dbReference>
<accession>A0A9X3TXU3</accession>
<dbReference type="InterPro" id="IPR002059">
    <property type="entry name" value="CSP_DNA-bd"/>
</dbReference>
<dbReference type="RefSeq" id="WP_274943574.1">
    <property type="nucleotide sequence ID" value="NZ_JANWOI010000002.1"/>
</dbReference>
<dbReference type="InterPro" id="IPR011129">
    <property type="entry name" value="CSD"/>
</dbReference>
<dbReference type="GO" id="GO:0005829">
    <property type="term" value="C:cytosol"/>
    <property type="evidence" value="ECO:0007669"/>
    <property type="project" value="UniProtKB-ARBA"/>
</dbReference>
<comment type="caution">
    <text evidence="2">The sequence shown here is derived from an EMBL/GenBank/DDBJ whole genome shotgun (WGS) entry which is preliminary data.</text>
</comment>
<evidence type="ECO:0000313" key="3">
    <source>
        <dbReference type="Proteomes" id="UP001141619"/>
    </source>
</evidence>
<dbReference type="AlphaFoldDB" id="A0A9X3TXU3"/>
<evidence type="ECO:0000313" key="2">
    <source>
        <dbReference type="EMBL" id="MDA5193658.1"/>
    </source>
</evidence>